<accession>A0A2M7T785</accession>
<comment type="caution">
    <text evidence="2">The sequence shown here is derived from an EMBL/GenBank/DDBJ whole genome shotgun (WGS) entry which is preliminary data.</text>
</comment>
<evidence type="ECO:0000313" key="2">
    <source>
        <dbReference type="EMBL" id="PIZ37718.1"/>
    </source>
</evidence>
<dbReference type="Pfam" id="PF12706">
    <property type="entry name" value="Lactamase_B_2"/>
    <property type="match status" value="1"/>
</dbReference>
<name>A0A2M7T785_9ACTN</name>
<dbReference type="AlphaFoldDB" id="A0A2M7T785"/>
<dbReference type="Proteomes" id="UP000230956">
    <property type="component" value="Unassembled WGS sequence"/>
</dbReference>
<dbReference type="PANTHER" id="PTHR42663">
    <property type="entry name" value="HYDROLASE C777.06C-RELATED-RELATED"/>
    <property type="match status" value="1"/>
</dbReference>
<dbReference type="InterPro" id="IPR036866">
    <property type="entry name" value="RibonucZ/Hydroxyglut_hydro"/>
</dbReference>
<feature type="domain" description="Metallo-beta-lactamase" evidence="1">
    <location>
        <begin position="31"/>
        <end position="219"/>
    </location>
</feature>
<dbReference type="GO" id="GO:0016787">
    <property type="term" value="F:hydrolase activity"/>
    <property type="evidence" value="ECO:0007669"/>
    <property type="project" value="UniProtKB-KW"/>
</dbReference>
<dbReference type="EMBL" id="PFNG01000166">
    <property type="protein sequence ID" value="PIZ37718.1"/>
    <property type="molecule type" value="Genomic_DNA"/>
</dbReference>
<keyword evidence="2" id="KW-0378">Hydrolase</keyword>
<dbReference type="PANTHER" id="PTHR42663:SF6">
    <property type="entry name" value="HYDROLASE C777.06C-RELATED"/>
    <property type="match status" value="1"/>
</dbReference>
<sequence length="255" mass="28266">MKFLGTAGGRFVVAKQLRSSAGTFISIKGKNIMLDPGPGTLVRCAKSRPPIDVSKIDAIILTHAHLDHSNDINVLIDAITEGGLKKRGVLFAPGDCLSGDDAVVLKYLRDYLQEITILRASSEYRVDEEVAFKTSIKHKHGVETYGIKFDIDGFKISFMVDTKYFAELIDDYAGSDILILNVVMDKRHPEYGNVLHLYYDDAANIIKAIRPQKAVLTHFGMTMLKAKPWELVRELSDKLGVNVIAASDGMRIELV</sequence>
<dbReference type="SUPFAM" id="SSF56281">
    <property type="entry name" value="Metallo-hydrolase/oxidoreductase"/>
    <property type="match status" value="1"/>
</dbReference>
<evidence type="ECO:0000313" key="3">
    <source>
        <dbReference type="Proteomes" id="UP000230956"/>
    </source>
</evidence>
<dbReference type="CDD" id="cd07741">
    <property type="entry name" value="metallo-hydrolase-like_MBL-fold"/>
    <property type="match status" value="1"/>
</dbReference>
<dbReference type="InterPro" id="IPR001279">
    <property type="entry name" value="Metallo-B-lactamas"/>
</dbReference>
<gene>
    <name evidence="2" type="ORF">COY37_07110</name>
</gene>
<proteinExistence type="predicted"/>
<evidence type="ECO:0000259" key="1">
    <source>
        <dbReference type="Pfam" id="PF12706"/>
    </source>
</evidence>
<dbReference type="Gene3D" id="3.60.15.10">
    <property type="entry name" value="Ribonuclease Z/Hydroxyacylglutathione hydrolase-like"/>
    <property type="match status" value="1"/>
</dbReference>
<protein>
    <submittedName>
        <fullName evidence="2">MBL fold hydrolase</fullName>
    </submittedName>
</protein>
<organism evidence="2 3">
    <name type="scientific">Candidatus Aquicultor secundus</name>
    <dbReference type="NCBI Taxonomy" id="1973895"/>
    <lineage>
        <taxon>Bacteria</taxon>
        <taxon>Bacillati</taxon>
        <taxon>Actinomycetota</taxon>
        <taxon>Candidatus Aquicultoria</taxon>
        <taxon>Candidatus Aquicultorales</taxon>
        <taxon>Candidatus Aquicultoraceae</taxon>
        <taxon>Candidatus Aquicultor</taxon>
    </lineage>
</organism>
<reference evidence="3" key="1">
    <citation type="submission" date="2017-09" db="EMBL/GenBank/DDBJ databases">
        <title>Depth-based differentiation of microbial function through sediment-hosted aquifers and enrichment of novel symbionts in the deep terrestrial subsurface.</title>
        <authorList>
            <person name="Probst A.J."/>
            <person name="Ladd B."/>
            <person name="Jarett J.K."/>
            <person name="Geller-Mcgrath D.E."/>
            <person name="Sieber C.M.K."/>
            <person name="Emerson J.B."/>
            <person name="Anantharaman K."/>
            <person name="Thomas B.C."/>
            <person name="Malmstrom R."/>
            <person name="Stieglmeier M."/>
            <person name="Klingl A."/>
            <person name="Woyke T."/>
            <person name="Ryan C.M."/>
            <person name="Banfield J.F."/>
        </authorList>
    </citation>
    <scope>NUCLEOTIDE SEQUENCE [LARGE SCALE GENOMIC DNA]</scope>
</reference>